<evidence type="ECO:0000256" key="3">
    <source>
        <dbReference type="SAM" id="SignalP"/>
    </source>
</evidence>
<dbReference type="NCBIfam" id="TIGR01730">
    <property type="entry name" value="RND_mfp"/>
    <property type="match status" value="1"/>
</dbReference>
<dbReference type="Gene3D" id="2.40.30.170">
    <property type="match status" value="1"/>
</dbReference>
<keyword evidence="6" id="KW-1185">Reference proteome</keyword>
<feature type="chain" id="PRO_5045466899" evidence="3">
    <location>
        <begin position="27"/>
        <end position="368"/>
    </location>
</feature>
<dbReference type="InterPro" id="IPR006143">
    <property type="entry name" value="RND_pump_MFP"/>
</dbReference>
<dbReference type="SUPFAM" id="SSF111369">
    <property type="entry name" value="HlyD-like secretion proteins"/>
    <property type="match status" value="1"/>
</dbReference>
<evidence type="ECO:0000313" key="6">
    <source>
        <dbReference type="Proteomes" id="UP001529491"/>
    </source>
</evidence>
<name>A0ABZ0K3L6_9GAMM</name>
<dbReference type="InterPro" id="IPR058625">
    <property type="entry name" value="MdtA-like_BSH"/>
</dbReference>
<evidence type="ECO:0000256" key="1">
    <source>
        <dbReference type="ARBA" id="ARBA00009477"/>
    </source>
</evidence>
<keyword evidence="2" id="KW-0175">Coiled coil</keyword>
<feature type="coiled-coil region" evidence="2">
    <location>
        <begin position="107"/>
        <end position="134"/>
    </location>
</feature>
<dbReference type="Gene3D" id="2.40.420.20">
    <property type="match status" value="1"/>
</dbReference>
<protein>
    <submittedName>
        <fullName evidence="5">Efflux RND transporter periplasmic adaptor subunit</fullName>
    </submittedName>
</protein>
<accession>A0ABZ0K3L6</accession>
<evidence type="ECO:0000259" key="4">
    <source>
        <dbReference type="Pfam" id="PF25917"/>
    </source>
</evidence>
<dbReference type="RefSeq" id="WP_310470990.1">
    <property type="nucleotide sequence ID" value="NZ_CP136522.1"/>
</dbReference>
<dbReference type="PANTHER" id="PTHR30469">
    <property type="entry name" value="MULTIDRUG RESISTANCE PROTEIN MDTA"/>
    <property type="match status" value="1"/>
</dbReference>
<feature type="signal peptide" evidence="3">
    <location>
        <begin position="1"/>
        <end position="26"/>
    </location>
</feature>
<gene>
    <name evidence="5" type="ORF">RGE70_08195</name>
</gene>
<reference evidence="5 6" key="1">
    <citation type="submission" date="2023-10" db="EMBL/GenBank/DDBJ databases">
        <title>Complete genome sequence of Shewanella sp. DAU334.</title>
        <authorList>
            <person name="Lee Y.-S."/>
            <person name="Jeong H.-R."/>
            <person name="Hwang E.-J."/>
            <person name="Choi Y.-L."/>
            <person name="Kim G.-D."/>
        </authorList>
    </citation>
    <scope>NUCLEOTIDE SEQUENCE [LARGE SCALE GENOMIC DNA]</scope>
    <source>
        <strain evidence="5 6">DAU334</strain>
    </source>
</reference>
<feature type="domain" description="Multidrug resistance protein MdtA-like barrel-sandwich hybrid" evidence="4">
    <location>
        <begin position="68"/>
        <end position="190"/>
    </location>
</feature>
<organism evidence="5 6">
    <name type="scientific">Shewanella youngdeokensis</name>
    <dbReference type="NCBI Taxonomy" id="2999068"/>
    <lineage>
        <taxon>Bacteria</taxon>
        <taxon>Pseudomonadati</taxon>
        <taxon>Pseudomonadota</taxon>
        <taxon>Gammaproteobacteria</taxon>
        <taxon>Alteromonadales</taxon>
        <taxon>Shewanellaceae</taxon>
        <taxon>Shewanella</taxon>
    </lineage>
</organism>
<evidence type="ECO:0000313" key="5">
    <source>
        <dbReference type="EMBL" id="WOT06717.1"/>
    </source>
</evidence>
<dbReference type="Gene3D" id="2.40.50.100">
    <property type="match status" value="1"/>
</dbReference>
<proteinExistence type="inferred from homology"/>
<dbReference type="Gene3D" id="1.10.287.470">
    <property type="entry name" value="Helix hairpin bin"/>
    <property type="match status" value="1"/>
</dbReference>
<dbReference type="PROSITE" id="PS51257">
    <property type="entry name" value="PROKAR_LIPOPROTEIN"/>
    <property type="match status" value="1"/>
</dbReference>
<sequence length="368" mass="39432">MTNSTSKIAKLAVTPLALVMVTACNQAPSDTVSDSARAERPVQVMMLTDQHQANAKQFSGVLQATKAASLSFKVSGTIEAILVKPGDKVEQGQVLARLDPHDYQVTVIELEARLAEATAAHQLAKVELKRVKQAIADDAISKVNLDRAQSGYQRSLAMVDVVTQNLQKANDALRYTELVAPFSGVIGSKSQHAFEQTSPGAGLFSIHQPNQLKAVIDVPENLINKLTIAQPATVTWHGNDTPLSAKLTEMNTLADPIKQTYAVQFGIDQPQSNALPGKAVTVSVNLNSNGSSYCVPYAAIKGQGDDQVVYIVNNQKIEQKLISVESMHSNRVCISGDIKTGDAVVTAGVHYLSPLQAVVNTVTKTFSY</sequence>
<dbReference type="Proteomes" id="UP001529491">
    <property type="component" value="Chromosome"/>
</dbReference>
<keyword evidence="3" id="KW-0732">Signal</keyword>
<comment type="similarity">
    <text evidence="1">Belongs to the membrane fusion protein (MFP) (TC 8.A.1) family.</text>
</comment>
<dbReference type="Pfam" id="PF25917">
    <property type="entry name" value="BSH_RND"/>
    <property type="match status" value="1"/>
</dbReference>
<evidence type="ECO:0000256" key="2">
    <source>
        <dbReference type="SAM" id="Coils"/>
    </source>
</evidence>
<dbReference type="EMBL" id="CP136522">
    <property type="protein sequence ID" value="WOT06717.1"/>
    <property type="molecule type" value="Genomic_DNA"/>
</dbReference>